<dbReference type="GO" id="GO:0004722">
    <property type="term" value="F:protein serine/threonine phosphatase activity"/>
    <property type="evidence" value="ECO:0007669"/>
    <property type="project" value="InterPro"/>
</dbReference>
<dbReference type="Pfam" id="PF13672">
    <property type="entry name" value="PP2C_2"/>
    <property type="match status" value="1"/>
</dbReference>
<keyword evidence="1" id="KW-0812">Transmembrane</keyword>
<dbReference type="InterPro" id="IPR015655">
    <property type="entry name" value="PP2C"/>
</dbReference>
<feature type="transmembrane region" description="Helical" evidence="1">
    <location>
        <begin position="301"/>
        <end position="317"/>
    </location>
</feature>
<dbReference type="SMART" id="SM00332">
    <property type="entry name" value="PP2Cc"/>
    <property type="match status" value="1"/>
</dbReference>
<sequence length="349" mass="37429">MRRSATSPLLSGLLTDKGRQRSVNQDAGLAVESLSGGLYAVADGMGGHAAGELAANLALDALGNTFLKGRKRPPERLAEAVQAANLEVMHHAVGEYVGMGTTLVALAIDKGAALLAHVGDSRAYLLRGGELTRLTEDHSWVAEQVRLGHLTEAEAREHQWRSVVSNALGGEERVRLELYGFALKQGDRLMLCSDGLSGVVEEHDLKAMLGWGLPPAITVQRLVDAANSLGGPDNVTAVVVDVDCQQPLPSYSLPPRQNDGPIYVDVLLGSRKGSSPLVYAALALVYFALMGALLFQEERTFILSVSAAALIGVLLWMKWHSQRRLQQALPQALRLKKTAGPPKDQQDLN</sequence>
<keyword evidence="1" id="KW-1133">Transmembrane helix</keyword>
<dbReference type="PROSITE" id="PS51746">
    <property type="entry name" value="PPM_2"/>
    <property type="match status" value="1"/>
</dbReference>
<dbReference type="OrthoDB" id="9801841at2"/>
<dbReference type="PANTHER" id="PTHR47992">
    <property type="entry name" value="PROTEIN PHOSPHATASE"/>
    <property type="match status" value="1"/>
</dbReference>
<dbReference type="EMBL" id="CP034183">
    <property type="protein sequence ID" value="AZI43928.1"/>
    <property type="molecule type" value="Genomic_DNA"/>
</dbReference>
<feature type="transmembrane region" description="Helical" evidence="1">
    <location>
        <begin position="277"/>
        <end position="295"/>
    </location>
</feature>
<protein>
    <submittedName>
        <fullName evidence="3">Serine/threonine-protein phosphatase</fullName>
    </submittedName>
</protein>
<gene>
    <name evidence="3" type="ORF">EHF33_10875</name>
</gene>
<dbReference type="AlphaFoldDB" id="A0A3G8YF69"/>
<dbReference type="InterPro" id="IPR001932">
    <property type="entry name" value="PPM-type_phosphatase-like_dom"/>
</dbReference>
<accession>A0A3G8YF69</accession>
<keyword evidence="1" id="KW-0472">Membrane</keyword>
<organism evidence="3 4">
    <name type="scientific">Deinococcus psychrotolerans</name>
    <dbReference type="NCBI Taxonomy" id="2489213"/>
    <lineage>
        <taxon>Bacteria</taxon>
        <taxon>Thermotogati</taxon>
        <taxon>Deinococcota</taxon>
        <taxon>Deinococci</taxon>
        <taxon>Deinococcales</taxon>
        <taxon>Deinococcaceae</taxon>
        <taxon>Deinococcus</taxon>
    </lineage>
</organism>
<name>A0A3G8YF69_9DEIO</name>
<evidence type="ECO:0000259" key="2">
    <source>
        <dbReference type="PROSITE" id="PS51746"/>
    </source>
</evidence>
<evidence type="ECO:0000313" key="3">
    <source>
        <dbReference type="EMBL" id="AZI43928.1"/>
    </source>
</evidence>
<feature type="domain" description="PPM-type phosphatase" evidence="2">
    <location>
        <begin position="10"/>
        <end position="242"/>
    </location>
</feature>
<dbReference type="Proteomes" id="UP000276417">
    <property type="component" value="Chromosome 1"/>
</dbReference>
<dbReference type="SMART" id="SM00331">
    <property type="entry name" value="PP2C_SIG"/>
    <property type="match status" value="1"/>
</dbReference>
<reference evidence="3 4" key="1">
    <citation type="submission" date="2018-11" db="EMBL/GenBank/DDBJ databases">
        <title>Deinococcus shelandsis sp. nov., isolated from South Shetland Islands soil of Antarctica.</title>
        <authorList>
            <person name="Tian J."/>
        </authorList>
    </citation>
    <scope>NUCLEOTIDE SEQUENCE [LARGE SCALE GENOMIC DNA]</scope>
    <source>
        <strain evidence="3 4">S14-83T</strain>
    </source>
</reference>
<dbReference type="SUPFAM" id="SSF81606">
    <property type="entry name" value="PP2C-like"/>
    <property type="match status" value="1"/>
</dbReference>
<dbReference type="Gene3D" id="3.60.40.10">
    <property type="entry name" value="PPM-type phosphatase domain"/>
    <property type="match status" value="1"/>
</dbReference>
<dbReference type="InterPro" id="IPR036457">
    <property type="entry name" value="PPM-type-like_dom_sf"/>
</dbReference>
<keyword evidence="4" id="KW-1185">Reference proteome</keyword>
<evidence type="ECO:0000313" key="4">
    <source>
        <dbReference type="Proteomes" id="UP000276417"/>
    </source>
</evidence>
<dbReference type="KEGG" id="dph:EHF33_10875"/>
<proteinExistence type="predicted"/>
<dbReference type="CDD" id="cd00143">
    <property type="entry name" value="PP2Cc"/>
    <property type="match status" value="1"/>
</dbReference>
<evidence type="ECO:0000256" key="1">
    <source>
        <dbReference type="SAM" id="Phobius"/>
    </source>
</evidence>